<dbReference type="Proteomes" id="UP000050495">
    <property type="component" value="Unassembled WGS sequence"/>
</dbReference>
<dbReference type="EMBL" id="LJEY02000236">
    <property type="protein sequence ID" value="OEH08417.1"/>
    <property type="molecule type" value="Genomic_DNA"/>
</dbReference>
<evidence type="ECO:0000256" key="1">
    <source>
        <dbReference type="SAM" id="SignalP"/>
    </source>
</evidence>
<name>A0AB36F6B6_ENTAS</name>
<protein>
    <recommendedName>
        <fullName evidence="4">C-type lysozyme inhibitor domain-containing protein</fullName>
    </recommendedName>
</protein>
<keyword evidence="1" id="KW-0732">Signal</keyword>
<feature type="signal peptide" evidence="1">
    <location>
        <begin position="1"/>
        <end position="27"/>
    </location>
</feature>
<feature type="chain" id="PRO_5044210087" description="C-type lysozyme inhibitor domain-containing protein" evidence="1">
    <location>
        <begin position="28"/>
        <end position="125"/>
    </location>
</feature>
<evidence type="ECO:0000313" key="2">
    <source>
        <dbReference type="EMBL" id="OEH08417.1"/>
    </source>
</evidence>
<reference evidence="2 3" key="1">
    <citation type="submission" date="2016-04" db="EMBL/GenBank/DDBJ databases">
        <authorList>
            <person name="Osei Sekyere J."/>
            <person name="Sivertsen A."/>
            <person name="Pedersen A.T."/>
            <person name="Sundsfjord A."/>
        </authorList>
    </citation>
    <scope>NUCLEOTIDE SEQUENCE [LARGE SCALE GENOMIC DNA]</scope>
    <source>
        <strain evidence="2 3">ST435:939705067</strain>
    </source>
</reference>
<organism evidence="2 3">
    <name type="scientific">Enterobacter asburiae</name>
    <dbReference type="NCBI Taxonomy" id="61645"/>
    <lineage>
        <taxon>Bacteria</taxon>
        <taxon>Pseudomonadati</taxon>
        <taxon>Pseudomonadota</taxon>
        <taxon>Gammaproteobacteria</taxon>
        <taxon>Enterobacterales</taxon>
        <taxon>Enterobacteriaceae</taxon>
        <taxon>Enterobacter</taxon>
        <taxon>Enterobacter cloacae complex</taxon>
    </lineage>
</organism>
<dbReference type="AlphaFoldDB" id="A0AB36F6B6"/>
<dbReference type="RefSeq" id="WP_045353621.1">
    <property type="nucleotide sequence ID" value="NZ_JBNBOQ010000011.1"/>
</dbReference>
<gene>
    <name evidence="2" type="ORF">AN696_0225500</name>
</gene>
<comment type="caution">
    <text evidence="2">The sequence shown here is derived from an EMBL/GenBank/DDBJ whole genome shotgun (WGS) entry which is preliminary data.</text>
</comment>
<proteinExistence type="predicted"/>
<sequence>MSSLPSEVHMKRFSLIALVLLTGSAFAATEGINFKYQKHYSCTWLFTGTPQQAPDLYTAVNANSGAMSLQRPGAEVYYAKKITEDIWEEINPTPGQDAEDIRVRTDGVLDTYQGSMKISSCIEVE</sequence>
<accession>A0AB36F6B6</accession>
<evidence type="ECO:0008006" key="4">
    <source>
        <dbReference type="Google" id="ProtNLM"/>
    </source>
</evidence>
<evidence type="ECO:0000313" key="3">
    <source>
        <dbReference type="Proteomes" id="UP000050495"/>
    </source>
</evidence>